<protein>
    <submittedName>
        <fullName evidence="2">Uncharacterized protein</fullName>
    </submittedName>
</protein>
<evidence type="ECO:0000313" key="2">
    <source>
        <dbReference type="EMBL" id="KAK9824461.1"/>
    </source>
</evidence>
<feature type="region of interest" description="Disordered" evidence="1">
    <location>
        <begin position="130"/>
        <end position="151"/>
    </location>
</feature>
<gene>
    <name evidence="2" type="ORF">WJX72_010445</name>
</gene>
<sequence length="172" mass="18361">MFRWGTASGGLPSPSDTPFLERPADQRPLPRMLRQEGGERTSFTGLHQVDAERTFLATPPHLSAAPPARADQRLQALMMPPSASRSGPLPGMPRCSQSQNQAGASASMKSSAEEFVRLKAVLQAHVDAGGIALPPKPRADGSAAGQRPRKKIRKLTSMEAICSYFGVQQASS</sequence>
<evidence type="ECO:0000313" key="3">
    <source>
        <dbReference type="Proteomes" id="UP001489004"/>
    </source>
</evidence>
<dbReference type="EMBL" id="JALJOR010000002">
    <property type="protein sequence ID" value="KAK9824461.1"/>
    <property type="molecule type" value="Genomic_DNA"/>
</dbReference>
<organism evidence="2 3">
    <name type="scientific">[Myrmecia] bisecta</name>
    <dbReference type="NCBI Taxonomy" id="41462"/>
    <lineage>
        <taxon>Eukaryota</taxon>
        <taxon>Viridiplantae</taxon>
        <taxon>Chlorophyta</taxon>
        <taxon>core chlorophytes</taxon>
        <taxon>Trebouxiophyceae</taxon>
        <taxon>Trebouxiales</taxon>
        <taxon>Trebouxiaceae</taxon>
        <taxon>Myrmecia</taxon>
    </lineage>
</organism>
<reference evidence="2 3" key="1">
    <citation type="journal article" date="2024" name="Nat. Commun.">
        <title>Phylogenomics reveals the evolutionary origins of lichenization in chlorophyte algae.</title>
        <authorList>
            <person name="Puginier C."/>
            <person name="Libourel C."/>
            <person name="Otte J."/>
            <person name="Skaloud P."/>
            <person name="Haon M."/>
            <person name="Grisel S."/>
            <person name="Petersen M."/>
            <person name="Berrin J.G."/>
            <person name="Delaux P.M."/>
            <person name="Dal Grande F."/>
            <person name="Keller J."/>
        </authorList>
    </citation>
    <scope>NUCLEOTIDE SEQUENCE [LARGE SCALE GENOMIC DNA]</scope>
    <source>
        <strain evidence="2 3">SAG 2043</strain>
    </source>
</reference>
<accession>A0AAW1QSM6</accession>
<dbReference type="Proteomes" id="UP001489004">
    <property type="component" value="Unassembled WGS sequence"/>
</dbReference>
<evidence type="ECO:0000256" key="1">
    <source>
        <dbReference type="SAM" id="MobiDB-lite"/>
    </source>
</evidence>
<feature type="region of interest" description="Disordered" evidence="1">
    <location>
        <begin position="1"/>
        <end position="45"/>
    </location>
</feature>
<name>A0AAW1QSM6_9CHLO</name>
<feature type="compositionally biased region" description="Low complexity" evidence="1">
    <location>
        <begin position="96"/>
        <end position="107"/>
    </location>
</feature>
<feature type="region of interest" description="Disordered" evidence="1">
    <location>
        <begin position="80"/>
        <end position="108"/>
    </location>
</feature>
<keyword evidence="3" id="KW-1185">Reference proteome</keyword>
<comment type="caution">
    <text evidence="2">The sequence shown here is derived from an EMBL/GenBank/DDBJ whole genome shotgun (WGS) entry which is preliminary data.</text>
</comment>
<dbReference type="AlphaFoldDB" id="A0AAW1QSM6"/>
<proteinExistence type="predicted"/>